<protein>
    <submittedName>
        <fullName evidence="2">Uncharacterized protein LOC100180441</fullName>
    </submittedName>
</protein>
<evidence type="ECO:0000256" key="1">
    <source>
        <dbReference type="SAM" id="Phobius"/>
    </source>
</evidence>
<evidence type="ECO:0000313" key="2">
    <source>
        <dbReference type="EMBL" id="CAB3262570.1"/>
    </source>
</evidence>
<feature type="transmembrane region" description="Helical" evidence="1">
    <location>
        <begin position="106"/>
        <end position="125"/>
    </location>
</feature>
<organism evidence="2">
    <name type="scientific">Phallusia mammillata</name>
    <dbReference type="NCBI Taxonomy" id="59560"/>
    <lineage>
        <taxon>Eukaryota</taxon>
        <taxon>Metazoa</taxon>
        <taxon>Chordata</taxon>
        <taxon>Tunicata</taxon>
        <taxon>Ascidiacea</taxon>
        <taxon>Phlebobranchia</taxon>
        <taxon>Ascidiidae</taxon>
        <taxon>Phallusia</taxon>
    </lineage>
</organism>
<sequence>MYVYFLGVVFMDIIVLLVGGSYLLALTFCLIALFTPGWFWIGGDAHFGLIQMCLLGKCITKTDWSSYEIGVLSLMCVAVALMVLSMGLFINGVIKKSVQSIDLSGVFIIISGCLCVLAAIIFIVYLQTLAHQKSYGYSFGFCWAADAMTLMTRYGLNSNRWHSSNPFQPLN</sequence>
<keyword evidence="1" id="KW-0812">Transmembrane</keyword>
<feature type="transmembrane region" description="Helical" evidence="1">
    <location>
        <begin position="69"/>
        <end position="94"/>
    </location>
</feature>
<keyword evidence="1" id="KW-0472">Membrane</keyword>
<accession>A0A6F9DGP5</accession>
<feature type="transmembrane region" description="Helical" evidence="1">
    <location>
        <begin position="7"/>
        <end position="34"/>
    </location>
</feature>
<name>A0A6F9DGP5_9ASCI</name>
<reference evidence="2" key="1">
    <citation type="submission" date="2020-04" db="EMBL/GenBank/DDBJ databases">
        <authorList>
            <person name="Neveu A P."/>
        </authorList>
    </citation>
    <scope>NUCLEOTIDE SEQUENCE</scope>
    <source>
        <tissue evidence="2">Whole embryo</tissue>
    </source>
</reference>
<keyword evidence="1" id="KW-1133">Transmembrane helix</keyword>
<dbReference type="AlphaFoldDB" id="A0A6F9DGP5"/>
<feature type="transmembrane region" description="Helical" evidence="1">
    <location>
        <begin position="137"/>
        <end position="156"/>
    </location>
</feature>
<gene>
    <name evidence="2" type="primary">LOC100180441</name>
</gene>
<proteinExistence type="evidence at transcript level"/>
<dbReference type="EMBL" id="LR786720">
    <property type="protein sequence ID" value="CAB3262570.1"/>
    <property type="molecule type" value="mRNA"/>
</dbReference>
<dbReference type="Gene3D" id="1.20.140.150">
    <property type="match status" value="1"/>
</dbReference>